<comment type="caution">
    <text evidence="1">The sequence shown here is derived from an EMBL/GenBank/DDBJ whole genome shotgun (WGS) entry which is preliminary data.</text>
</comment>
<accession>A0ABR0A9L3</accession>
<proteinExistence type="predicted"/>
<evidence type="ECO:0000313" key="2">
    <source>
        <dbReference type="Proteomes" id="UP001234178"/>
    </source>
</evidence>
<reference evidence="1 2" key="1">
    <citation type="journal article" date="2023" name="Nucleic Acids Res.">
        <title>The hologenome of Daphnia magna reveals possible DNA methylation and microbiome-mediated evolution of the host genome.</title>
        <authorList>
            <person name="Chaturvedi A."/>
            <person name="Li X."/>
            <person name="Dhandapani V."/>
            <person name="Marshall H."/>
            <person name="Kissane S."/>
            <person name="Cuenca-Cambronero M."/>
            <person name="Asole G."/>
            <person name="Calvet F."/>
            <person name="Ruiz-Romero M."/>
            <person name="Marangio P."/>
            <person name="Guigo R."/>
            <person name="Rago D."/>
            <person name="Mirbahai L."/>
            <person name="Eastwood N."/>
            <person name="Colbourne J.K."/>
            <person name="Zhou J."/>
            <person name="Mallon E."/>
            <person name="Orsini L."/>
        </authorList>
    </citation>
    <scope>NUCLEOTIDE SEQUENCE [LARGE SCALE GENOMIC DNA]</scope>
    <source>
        <strain evidence="1">LRV0_1</strain>
    </source>
</reference>
<dbReference type="EMBL" id="JAOYFB010000036">
    <property type="protein sequence ID" value="KAK4021830.1"/>
    <property type="molecule type" value="Genomic_DNA"/>
</dbReference>
<dbReference type="Proteomes" id="UP001234178">
    <property type="component" value="Unassembled WGS sequence"/>
</dbReference>
<keyword evidence="2" id="KW-1185">Reference proteome</keyword>
<name>A0ABR0A9L3_9CRUS</name>
<protein>
    <submittedName>
        <fullName evidence="1">Uncharacterized protein</fullName>
    </submittedName>
</protein>
<organism evidence="1 2">
    <name type="scientific">Daphnia magna</name>
    <dbReference type="NCBI Taxonomy" id="35525"/>
    <lineage>
        <taxon>Eukaryota</taxon>
        <taxon>Metazoa</taxon>
        <taxon>Ecdysozoa</taxon>
        <taxon>Arthropoda</taxon>
        <taxon>Crustacea</taxon>
        <taxon>Branchiopoda</taxon>
        <taxon>Diplostraca</taxon>
        <taxon>Cladocera</taxon>
        <taxon>Anomopoda</taxon>
        <taxon>Daphniidae</taxon>
        <taxon>Daphnia</taxon>
    </lineage>
</organism>
<evidence type="ECO:0000313" key="1">
    <source>
        <dbReference type="EMBL" id="KAK4021830.1"/>
    </source>
</evidence>
<gene>
    <name evidence="1" type="ORF">OUZ56_003739</name>
</gene>
<sequence>MKNFVQDHDGQVAVIGSKYSTYNDLFVYPAPSRIVGEVVVSENDLSTCLLALPLSFIKFQAAKIPMKCSDDDKFAVLSIRNEVNIAHKRLPSQ</sequence>